<keyword evidence="1" id="KW-0732">Signal</keyword>
<evidence type="ECO:0000313" key="2">
    <source>
        <dbReference type="EMBL" id="SEQ85910.1"/>
    </source>
</evidence>
<dbReference type="STRING" id="489703.SAMN04488038_111159"/>
<feature type="signal peptide" evidence="1">
    <location>
        <begin position="1"/>
        <end position="22"/>
    </location>
</feature>
<dbReference type="EMBL" id="FOFS01000011">
    <property type="protein sequence ID" value="SEQ85910.1"/>
    <property type="molecule type" value="Genomic_DNA"/>
</dbReference>
<dbReference type="RefSeq" id="WP_093287733.1">
    <property type="nucleotide sequence ID" value="NZ_FOFS01000011.1"/>
</dbReference>
<sequence length="411" mass="44172">MSRLSRVLCLAAALLCAPSLRAAEQAPDWVQIFEEASHVTDWKDLLADTASGSVSAASLLGISGESVTPVENLRDVVLGLQGLGSGGDRGTLALSVTPGRTGIAPVPYASYRRSALARLWAATTFAYAQGDADIEEKSFARRALSVETSLVLHEGDDELVIIGDTLKNPRGTECDVDQLDDVQAARKVYEQAREAQQHEADLAMAKAIAQGHYPPGTEPQPVTVVMQENALSQAKQAHYKACFDQALKRVRWNRSRLALMYGTGWIKPASGGGRQEGLGQTLVVSLNYGFESLPSLRERLGLMLTYRQTWAEPVLSSLAAGTPDRKSSALLIGQLAGGNSRIRALAQFSNARSRDITASQRAFKEAAGLDLRVREGLWLNLRVGRQRAVGGDSNETGSLLSLSYSPSALLK</sequence>
<evidence type="ECO:0000256" key="1">
    <source>
        <dbReference type="SAM" id="SignalP"/>
    </source>
</evidence>
<evidence type="ECO:0000313" key="3">
    <source>
        <dbReference type="Proteomes" id="UP000199233"/>
    </source>
</evidence>
<gene>
    <name evidence="2" type="ORF">SAMN04488038_111159</name>
</gene>
<keyword evidence="3" id="KW-1185">Reference proteome</keyword>
<proteinExistence type="predicted"/>
<organism evidence="2 3">
    <name type="scientific">Solimonas aquatica</name>
    <dbReference type="NCBI Taxonomy" id="489703"/>
    <lineage>
        <taxon>Bacteria</taxon>
        <taxon>Pseudomonadati</taxon>
        <taxon>Pseudomonadota</taxon>
        <taxon>Gammaproteobacteria</taxon>
        <taxon>Nevskiales</taxon>
        <taxon>Nevskiaceae</taxon>
        <taxon>Solimonas</taxon>
    </lineage>
</organism>
<protein>
    <submittedName>
        <fullName evidence="2">Uncharacterized protein</fullName>
    </submittedName>
</protein>
<dbReference type="AlphaFoldDB" id="A0A1H9JGG6"/>
<reference evidence="3" key="1">
    <citation type="submission" date="2016-10" db="EMBL/GenBank/DDBJ databases">
        <authorList>
            <person name="Varghese N."/>
            <person name="Submissions S."/>
        </authorList>
    </citation>
    <scope>NUCLEOTIDE SEQUENCE [LARGE SCALE GENOMIC DNA]</scope>
    <source>
        <strain evidence="3">DSM 25927</strain>
    </source>
</reference>
<feature type="chain" id="PRO_5011663469" evidence="1">
    <location>
        <begin position="23"/>
        <end position="411"/>
    </location>
</feature>
<name>A0A1H9JGG6_9GAMM</name>
<dbReference type="Proteomes" id="UP000199233">
    <property type="component" value="Unassembled WGS sequence"/>
</dbReference>
<accession>A0A1H9JGG6</accession>